<dbReference type="Gene3D" id="2.40.160.210">
    <property type="entry name" value="Acyl-CoA thioesterase, double hotdog domain"/>
    <property type="match status" value="1"/>
</dbReference>
<comment type="similarity">
    <text evidence="1">Belongs to the C/M/P thioester hydrolase family.</text>
</comment>
<evidence type="ECO:0000313" key="5">
    <source>
        <dbReference type="EMBL" id="CAJ1507939.1"/>
    </source>
</evidence>
<evidence type="ECO:0000259" key="4">
    <source>
        <dbReference type="Pfam" id="PF13622"/>
    </source>
</evidence>
<reference evidence="5 6" key="1">
    <citation type="submission" date="2023-08" db="EMBL/GenBank/DDBJ databases">
        <authorList>
            <person name="Folkvardsen B D."/>
            <person name="Norman A."/>
        </authorList>
    </citation>
    <scope>NUCLEOTIDE SEQUENCE [LARGE SCALE GENOMIC DNA]</scope>
    <source>
        <strain evidence="5 6">Mu0053</strain>
    </source>
</reference>
<dbReference type="Pfam" id="PF13622">
    <property type="entry name" value="4HBT_3"/>
    <property type="match status" value="1"/>
</dbReference>
<dbReference type="InterPro" id="IPR049449">
    <property type="entry name" value="TesB_ACOT8-like_N"/>
</dbReference>
<dbReference type="RefSeq" id="WP_308479044.1">
    <property type="nucleotide sequence ID" value="NZ_OY726397.1"/>
</dbReference>
<feature type="domain" description="Acyl-CoA thioesterase 2 C-terminal" evidence="3">
    <location>
        <begin position="177"/>
        <end position="285"/>
    </location>
</feature>
<dbReference type="CDD" id="cd03445">
    <property type="entry name" value="Thioesterase_II_repeat2"/>
    <property type="match status" value="1"/>
</dbReference>
<feature type="domain" description="Acyl-CoA thioesterase-like N-terminal HotDog" evidence="4">
    <location>
        <begin position="35"/>
        <end position="108"/>
    </location>
</feature>
<evidence type="ECO:0000256" key="2">
    <source>
        <dbReference type="ARBA" id="ARBA00022801"/>
    </source>
</evidence>
<dbReference type="InterPro" id="IPR042171">
    <property type="entry name" value="Acyl-CoA_hotdog"/>
</dbReference>
<accession>A0ABM9M0H9</accession>
<dbReference type="PANTHER" id="PTHR11066:SF34">
    <property type="entry name" value="ACYL-COENZYME A THIOESTERASE 8"/>
    <property type="match status" value="1"/>
</dbReference>
<dbReference type="Pfam" id="PF02551">
    <property type="entry name" value="Acyl_CoA_thio"/>
    <property type="match status" value="1"/>
</dbReference>
<dbReference type="CDD" id="cd03444">
    <property type="entry name" value="Thioesterase_II_repeat1"/>
    <property type="match status" value="1"/>
</dbReference>
<evidence type="ECO:0000313" key="6">
    <source>
        <dbReference type="Proteomes" id="UP001190465"/>
    </source>
</evidence>
<keyword evidence="6" id="KW-1185">Reference proteome</keyword>
<gene>
    <name evidence="5" type="ORF">MU0053_003679</name>
</gene>
<dbReference type="EMBL" id="OY726397">
    <property type="protein sequence ID" value="CAJ1507939.1"/>
    <property type="molecule type" value="Genomic_DNA"/>
</dbReference>
<dbReference type="InterPro" id="IPR025652">
    <property type="entry name" value="TesB_C"/>
</dbReference>
<proteinExistence type="inferred from homology"/>
<sequence length="290" mass="32418">MPQQLKNVLDLCRVEDLGDDAFLGAQPDDDRKRVRVYGGQVAAQAIAAAARTTARRPHSMHLSFLRPGNTEIPVRYDVVSLREGRTFSTRRVTASQDGTVVMEAQVSFIIDIDGDEYQQPMPAVPEPEALVPLDEQLRTHLPADDEYLEMVRFRIAEMRYVDPPPRLAVDAPPPAVAQCRTWLRLSEQPPAELVDDPLLATCLLAYISDWAILDAVQIAIGKTWQDLEHMASLDHAMWWHRPVDFTDWLLYEQRSGTVTGGVGLGTGAIYNRDGTLVCTVTQEGFVGRRL</sequence>
<dbReference type="SUPFAM" id="SSF54637">
    <property type="entry name" value="Thioesterase/thiol ester dehydrase-isomerase"/>
    <property type="match status" value="2"/>
</dbReference>
<evidence type="ECO:0000256" key="1">
    <source>
        <dbReference type="ARBA" id="ARBA00006538"/>
    </source>
</evidence>
<keyword evidence="2" id="KW-0378">Hydrolase</keyword>
<dbReference type="InterPro" id="IPR029069">
    <property type="entry name" value="HotDog_dom_sf"/>
</dbReference>
<dbReference type="PANTHER" id="PTHR11066">
    <property type="entry name" value="ACYL-COA THIOESTERASE"/>
    <property type="match status" value="1"/>
</dbReference>
<organism evidence="5 6">
    <name type="scientific">[Mycobacterium] burgundiense</name>
    <dbReference type="NCBI Taxonomy" id="3064286"/>
    <lineage>
        <taxon>Bacteria</taxon>
        <taxon>Bacillati</taxon>
        <taxon>Actinomycetota</taxon>
        <taxon>Actinomycetes</taxon>
        <taxon>Mycobacteriales</taxon>
        <taxon>Mycobacteriaceae</taxon>
        <taxon>Mycolicibacterium</taxon>
    </lineage>
</organism>
<dbReference type="Proteomes" id="UP001190465">
    <property type="component" value="Chromosome"/>
</dbReference>
<name>A0ABM9M0H9_9MYCO</name>
<protein>
    <submittedName>
        <fullName evidence="5">Thioesterase family protein</fullName>
    </submittedName>
</protein>
<dbReference type="InterPro" id="IPR003703">
    <property type="entry name" value="Acyl_CoA_thio"/>
</dbReference>
<evidence type="ECO:0000259" key="3">
    <source>
        <dbReference type="Pfam" id="PF02551"/>
    </source>
</evidence>